<proteinExistence type="predicted"/>
<keyword evidence="1" id="KW-1133">Transmembrane helix</keyword>
<sequence>MLMELVVIVFLIGVVIFSLYMYKKTSQVQSGKTTKSCKEKSFWGLVHVKGLNAEEKSPCVVTVDSQGVTIACQSKEYRLSIQRILYAECLTDVENIQYLKSSVAKGMIGAALFGVGGAVIGSAPKTKVRKQITSHAIIGYRDSSGKERVIILKDAAPNRMDASNLVFELNARVPKQIEKITL</sequence>
<evidence type="ECO:0000313" key="2">
    <source>
        <dbReference type="EMBL" id="DAD84981.1"/>
    </source>
</evidence>
<feature type="transmembrane region" description="Helical" evidence="1">
    <location>
        <begin position="6"/>
        <end position="22"/>
    </location>
</feature>
<dbReference type="EMBL" id="BK014970">
    <property type="protein sequence ID" value="DAD84981.1"/>
    <property type="molecule type" value="Genomic_DNA"/>
</dbReference>
<evidence type="ECO:0000256" key="1">
    <source>
        <dbReference type="SAM" id="Phobius"/>
    </source>
</evidence>
<reference evidence="2" key="1">
    <citation type="journal article" date="2021" name="Proc. Natl. Acad. Sci. U.S.A.">
        <title>A Catalog of Tens of Thousands of Viruses from Human Metagenomes Reveals Hidden Associations with Chronic Diseases.</title>
        <authorList>
            <person name="Tisza M.J."/>
            <person name="Buck C.B."/>
        </authorList>
    </citation>
    <scope>NUCLEOTIDE SEQUENCE</scope>
    <source>
        <strain evidence="2">CtD6g5</strain>
    </source>
</reference>
<keyword evidence="1" id="KW-0812">Transmembrane</keyword>
<name>A0A8S5MRL4_9CAUD</name>
<keyword evidence="1" id="KW-0472">Membrane</keyword>
<organism evidence="2">
    <name type="scientific">Siphoviridae sp. ctD6g5</name>
    <dbReference type="NCBI Taxonomy" id="2826196"/>
    <lineage>
        <taxon>Viruses</taxon>
        <taxon>Duplodnaviria</taxon>
        <taxon>Heunggongvirae</taxon>
        <taxon>Uroviricota</taxon>
        <taxon>Caudoviricetes</taxon>
    </lineage>
</organism>
<protein>
    <submittedName>
        <fullName evidence="2">Uncharacterized protein</fullName>
    </submittedName>
</protein>
<accession>A0A8S5MRL4</accession>